<dbReference type="EMBL" id="JABANP010000003">
    <property type="protein sequence ID" value="KAF4697393.1"/>
    <property type="molecule type" value="Genomic_DNA"/>
</dbReference>
<evidence type="ECO:0000313" key="7">
    <source>
        <dbReference type="EMBL" id="KAF4747548.1"/>
    </source>
</evidence>
<dbReference type="EMBL" id="JABANM010005481">
    <property type="protein sequence ID" value="KAF4747548.1"/>
    <property type="molecule type" value="Genomic_DNA"/>
</dbReference>
<evidence type="ECO:0000313" key="9">
    <source>
        <dbReference type="Proteomes" id="UP000553632"/>
    </source>
</evidence>
<dbReference type="EMBL" id="JABANO010032246">
    <property type="protein sequence ID" value="KAF4708899.1"/>
    <property type="molecule type" value="Genomic_DNA"/>
</dbReference>
<dbReference type="OrthoDB" id="206201at2759"/>
<dbReference type="Proteomes" id="UP000541610">
    <property type="component" value="Unassembled WGS sequence"/>
</dbReference>
<keyword evidence="9" id="KW-1185">Reference proteome</keyword>
<name>A0A7J6TQC8_PEROL</name>
<reference evidence="8 9" key="1">
    <citation type="submission" date="2020-04" db="EMBL/GenBank/DDBJ databases">
        <title>Perkinsus olseni comparative genomics.</title>
        <authorList>
            <person name="Bogema D.R."/>
        </authorList>
    </citation>
    <scope>NUCLEOTIDE SEQUENCE [LARGE SCALE GENOMIC DNA]</scope>
    <source>
        <strain evidence="5">00978-12</strain>
        <strain evidence="7">ATCC PRA-205</strain>
        <strain evidence="6 9">ATCC PRA-207</strain>
    </source>
</reference>
<evidence type="ECO:0000313" key="10">
    <source>
        <dbReference type="Proteomes" id="UP000574390"/>
    </source>
</evidence>
<dbReference type="PROSITE" id="PS51892">
    <property type="entry name" value="SUBTILASE"/>
    <property type="match status" value="1"/>
</dbReference>
<dbReference type="GO" id="GO:0004252">
    <property type="term" value="F:serine-type endopeptidase activity"/>
    <property type="evidence" value="ECO:0007669"/>
    <property type="project" value="UniProtKB-EC"/>
</dbReference>
<evidence type="ECO:0000259" key="4">
    <source>
        <dbReference type="Pfam" id="PF00082"/>
    </source>
</evidence>
<dbReference type="Pfam" id="PF00082">
    <property type="entry name" value="Peptidase_S8"/>
    <property type="match status" value="1"/>
</dbReference>
<evidence type="ECO:0000256" key="3">
    <source>
        <dbReference type="PROSITE-ProRule" id="PRU01240"/>
    </source>
</evidence>
<evidence type="ECO:0000256" key="2">
    <source>
        <dbReference type="ARBA" id="ARBA00023619"/>
    </source>
</evidence>
<dbReference type="EC" id="3.4.21.62" evidence="2"/>
<dbReference type="OMA" id="KRRIMAN"/>
<dbReference type="Gene3D" id="3.40.50.200">
    <property type="entry name" value="Peptidase S8/S53 domain"/>
    <property type="match status" value="1"/>
</dbReference>
<evidence type="ECO:0000313" key="8">
    <source>
        <dbReference type="Proteomes" id="UP000541610"/>
    </source>
</evidence>
<dbReference type="InterPro" id="IPR036852">
    <property type="entry name" value="Peptidase_S8/S53_dom_sf"/>
</dbReference>
<protein>
    <recommendedName>
        <fullName evidence="2">subtilisin</fullName>
        <ecNumber evidence="2">3.4.21.62</ecNumber>
    </recommendedName>
</protein>
<sequence length="131" mass="14208">MCVAFMFKHKDLNALNPSSNWGERVDVAAYGTKFYTGRDKYGKAPYGTGSSIATPTVSGISAILLSMSVEPDMVKRRIMANTDPIYSFKSQGEPQTLGGGALDALETVKHAISRLHPESRALRGIDRLVSD</sequence>
<evidence type="ECO:0000313" key="5">
    <source>
        <dbReference type="EMBL" id="KAF4697393.1"/>
    </source>
</evidence>
<comment type="caution">
    <text evidence="7">The sequence shown here is derived from an EMBL/GenBank/DDBJ whole genome shotgun (WGS) entry which is preliminary data.</text>
</comment>
<accession>A0A7J6TQC8</accession>
<dbReference type="Proteomes" id="UP000553632">
    <property type="component" value="Unassembled WGS sequence"/>
</dbReference>
<dbReference type="InterPro" id="IPR000209">
    <property type="entry name" value="Peptidase_S8/S53_dom"/>
</dbReference>
<comment type="similarity">
    <text evidence="3">Belongs to the peptidase S8 family.</text>
</comment>
<dbReference type="Proteomes" id="UP000574390">
    <property type="component" value="Unassembled WGS sequence"/>
</dbReference>
<comment type="catalytic activity">
    <reaction evidence="1">
        <text>Hydrolysis of proteins with broad specificity for peptide bonds, and a preference for a large uncharged residue in P1. Hydrolyzes peptide amides.</text>
        <dbReference type="EC" id="3.4.21.62"/>
    </reaction>
</comment>
<comment type="caution">
    <text evidence="3">Lacks conserved residue(s) required for the propagation of feature annotation.</text>
</comment>
<dbReference type="GO" id="GO:0006508">
    <property type="term" value="P:proteolysis"/>
    <property type="evidence" value="ECO:0007669"/>
    <property type="project" value="InterPro"/>
</dbReference>
<gene>
    <name evidence="5" type="ORF">FOZ60_007478</name>
    <name evidence="7" type="ORF">FOZ62_016335</name>
    <name evidence="6" type="ORF">FOZ63_026330</name>
</gene>
<feature type="domain" description="Peptidase S8/S53" evidence="4">
    <location>
        <begin position="16"/>
        <end position="82"/>
    </location>
</feature>
<dbReference type="SUPFAM" id="SSF52743">
    <property type="entry name" value="Subtilisin-like"/>
    <property type="match status" value="1"/>
</dbReference>
<evidence type="ECO:0000313" key="6">
    <source>
        <dbReference type="EMBL" id="KAF4708899.1"/>
    </source>
</evidence>
<dbReference type="AlphaFoldDB" id="A0A7J6TQC8"/>
<organism evidence="7 10">
    <name type="scientific">Perkinsus olseni</name>
    <name type="common">Perkinsus atlanticus</name>
    <dbReference type="NCBI Taxonomy" id="32597"/>
    <lineage>
        <taxon>Eukaryota</taxon>
        <taxon>Sar</taxon>
        <taxon>Alveolata</taxon>
        <taxon>Perkinsozoa</taxon>
        <taxon>Perkinsea</taxon>
        <taxon>Perkinsida</taxon>
        <taxon>Perkinsidae</taxon>
        <taxon>Perkinsus</taxon>
    </lineage>
</organism>
<proteinExistence type="inferred from homology"/>
<evidence type="ECO:0000256" key="1">
    <source>
        <dbReference type="ARBA" id="ARBA00023529"/>
    </source>
</evidence>